<proteinExistence type="predicted"/>
<dbReference type="Proteomes" id="UP001415857">
    <property type="component" value="Unassembled WGS sequence"/>
</dbReference>
<comment type="caution">
    <text evidence="2">The sequence shown here is derived from an EMBL/GenBank/DDBJ whole genome shotgun (WGS) entry which is preliminary data.</text>
</comment>
<organism evidence="2 3">
    <name type="scientific">Liquidambar formosana</name>
    <name type="common">Formosan gum</name>
    <dbReference type="NCBI Taxonomy" id="63359"/>
    <lineage>
        <taxon>Eukaryota</taxon>
        <taxon>Viridiplantae</taxon>
        <taxon>Streptophyta</taxon>
        <taxon>Embryophyta</taxon>
        <taxon>Tracheophyta</taxon>
        <taxon>Spermatophyta</taxon>
        <taxon>Magnoliopsida</taxon>
        <taxon>eudicotyledons</taxon>
        <taxon>Gunneridae</taxon>
        <taxon>Pentapetalae</taxon>
        <taxon>Saxifragales</taxon>
        <taxon>Altingiaceae</taxon>
        <taxon>Liquidambar</taxon>
    </lineage>
</organism>
<sequence length="137" mass="16009">MDSGRKMDPRAFWTNEKHLRFLNFMEASFVKTMFETNGHHLPLDRYVPDSSESTQDLKIHRRKKHVTSAGVLKSRSRHDSMTDRKTRRLSSQPYNHSQDQVGGAINIHLQLHHITSNTKAFTIVWLGWYVGSEYNVQ</sequence>
<evidence type="ECO:0000313" key="2">
    <source>
        <dbReference type="EMBL" id="KAK9292050.1"/>
    </source>
</evidence>
<accession>A0AAP0S6T4</accession>
<gene>
    <name evidence="2" type="ORF">L1049_020004</name>
</gene>
<evidence type="ECO:0000256" key="1">
    <source>
        <dbReference type="SAM" id="MobiDB-lite"/>
    </source>
</evidence>
<protein>
    <submittedName>
        <fullName evidence="2">Uncharacterized protein</fullName>
    </submittedName>
</protein>
<name>A0AAP0S6T4_LIQFO</name>
<dbReference type="AlphaFoldDB" id="A0AAP0S6T4"/>
<keyword evidence="3" id="KW-1185">Reference proteome</keyword>
<feature type="region of interest" description="Disordered" evidence="1">
    <location>
        <begin position="45"/>
        <end position="97"/>
    </location>
</feature>
<dbReference type="EMBL" id="JBBPBK010000001">
    <property type="protein sequence ID" value="KAK9292050.1"/>
    <property type="molecule type" value="Genomic_DNA"/>
</dbReference>
<evidence type="ECO:0000313" key="3">
    <source>
        <dbReference type="Proteomes" id="UP001415857"/>
    </source>
</evidence>
<reference evidence="2 3" key="1">
    <citation type="journal article" date="2024" name="Plant J.">
        <title>Genome sequences and population genomics reveal climatic adaptation and genomic divergence between two closely related sweetgum species.</title>
        <authorList>
            <person name="Xu W.Q."/>
            <person name="Ren C.Q."/>
            <person name="Zhang X.Y."/>
            <person name="Comes H.P."/>
            <person name="Liu X.H."/>
            <person name="Li Y.G."/>
            <person name="Kettle C.J."/>
            <person name="Jalonen R."/>
            <person name="Gaisberger H."/>
            <person name="Ma Y.Z."/>
            <person name="Qiu Y.X."/>
        </authorList>
    </citation>
    <scope>NUCLEOTIDE SEQUENCE [LARGE SCALE GENOMIC DNA]</scope>
    <source>
        <strain evidence="2">Hangzhou</strain>
    </source>
</reference>